<evidence type="ECO:0000256" key="1">
    <source>
        <dbReference type="ARBA" id="ARBA00001933"/>
    </source>
</evidence>
<evidence type="ECO:0000256" key="11">
    <source>
        <dbReference type="ARBA" id="ARBA00066349"/>
    </source>
</evidence>
<dbReference type="InterPro" id="IPR051466">
    <property type="entry name" value="D-amino_acid_metab_enzyme"/>
</dbReference>
<dbReference type="Gene3D" id="2.40.37.20">
    <property type="entry name" value="D-serine dehydratase-like domain"/>
    <property type="match status" value="1"/>
</dbReference>
<proteinExistence type="inferred from homology"/>
<sequence>MDMHSIYQYPVPSAAALKLQYVGRKIQDIDPPAAIIDRAVVKKNCNVMLQASRSLSIGFRAHVKTHKTVELARLQVGEDGPAHFIVSTIIEAEQLLPYLLECQAQGRPTSMLYGMPLPPSKMKRLIQLAGKLKPWTLHVLLDHPETYDQFSKMFDTGIEEPYIGAFIKIDTGYHRSGLHPKSELLDQLITRICAAKNRCLSLAGLYSHLGNSYGGSSSADALMGLMAEIRGLKAVADIINQTSISSRLTLSVGATPTATAAQNIFDSPDASDATAKEIIPLIADIKKDYDLELHAGVYPLLDLQQLATHARPAEISKGLHAMDRPVDCLAPLSTANIGLRILVEVASIYDERDKPEALIAAGSLALGRDPCKSYLGWGIVTPWQGGVQSAQDISYPIYDEINKAGWIVGRISQEHGILVWEGEKSGMRELHVGEKLLLWPNHACIAGAGFSWYLVVDSDSGDADKIVDVWVRWRGW</sequence>
<keyword evidence="5" id="KW-0479">Metal-binding</keyword>
<dbReference type="SMART" id="SM01119">
    <property type="entry name" value="D-ser_dehydrat"/>
    <property type="match status" value="1"/>
</dbReference>
<gene>
    <name evidence="15" type="ORF">AOQ84DRAFT_358543</name>
</gene>
<dbReference type="OrthoDB" id="20198at2759"/>
<dbReference type="InterPro" id="IPR042208">
    <property type="entry name" value="D-ser_dehydrat-like_sf"/>
</dbReference>
<dbReference type="GO" id="GO:0008721">
    <property type="term" value="F:D-serine ammonia-lyase activity"/>
    <property type="evidence" value="ECO:0007669"/>
    <property type="project" value="UniProtKB-EC"/>
</dbReference>
<dbReference type="Gene3D" id="3.20.20.10">
    <property type="entry name" value="Alanine racemase"/>
    <property type="match status" value="1"/>
</dbReference>
<evidence type="ECO:0000259" key="14">
    <source>
        <dbReference type="SMART" id="SM01119"/>
    </source>
</evidence>
<dbReference type="InterPro" id="IPR026956">
    <property type="entry name" value="D-ser_dehydrat-like_dom"/>
</dbReference>
<evidence type="ECO:0000256" key="13">
    <source>
        <dbReference type="ARBA" id="ARBA00075219"/>
    </source>
</evidence>
<evidence type="ECO:0000313" key="15">
    <source>
        <dbReference type="EMBL" id="OCL14853.1"/>
    </source>
</evidence>
<evidence type="ECO:0000256" key="6">
    <source>
        <dbReference type="ARBA" id="ARBA00022833"/>
    </source>
</evidence>
<comment type="catalytic activity">
    <reaction evidence="9">
        <text>D-serine = pyruvate + NH4(+)</text>
        <dbReference type="Rhea" id="RHEA:13977"/>
        <dbReference type="ChEBI" id="CHEBI:15361"/>
        <dbReference type="ChEBI" id="CHEBI:28938"/>
        <dbReference type="ChEBI" id="CHEBI:35247"/>
        <dbReference type="EC" id="4.3.1.18"/>
    </reaction>
    <physiologicalReaction direction="left-to-right" evidence="9">
        <dbReference type="Rhea" id="RHEA:13978"/>
    </physiologicalReaction>
</comment>
<comment type="similarity">
    <text evidence="3">Belongs to the DSD1 family.</text>
</comment>
<evidence type="ECO:0000256" key="10">
    <source>
        <dbReference type="ARBA" id="ARBA00055764"/>
    </source>
</evidence>
<dbReference type="EMBL" id="KV748518">
    <property type="protein sequence ID" value="OCL14853.1"/>
    <property type="molecule type" value="Genomic_DNA"/>
</dbReference>
<feature type="domain" description="D-serine dehydratase-like" evidence="14">
    <location>
        <begin position="338"/>
        <end position="457"/>
    </location>
</feature>
<dbReference type="GO" id="GO:0009636">
    <property type="term" value="P:response to toxic substance"/>
    <property type="evidence" value="ECO:0007669"/>
    <property type="project" value="UniProtKB-KW"/>
</dbReference>
<protein>
    <recommendedName>
        <fullName evidence="12">D-serine dehydratase</fullName>
        <ecNumber evidence="11">4.3.1.18</ecNumber>
    </recommendedName>
    <alternativeName>
        <fullName evidence="13">D-serine deaminase</fullName>
    </alternativeName>
</protein>
<dbReference type="InterPro" id="IPR001608">
    <property type="entry name" value="Ala_racemase_N"/>
</dbReference>
<comment type="cofactor">
    <cofactor evidence="1">
        <name>pyridoxal 5'-phosphate</name>
        <dbReference type="ChEBI" id="CHEBI:597326"/>
    </cofactor>
</comment>
<keyword evidence="4" id="KW-0216">Detoxification</keyword>
<dbReference type="Proteomes" id="UP000250140">
    <property type="component" value="Unassembled WGS sequence"/>
</dbReference>
<keyword evidence="7" id="KW-0663">Pyridoxal phosphate</keyword>
<accession>A0A8E2JZ61</accession>
<evidence type="ECO:0000256" key="9">
    <source>
        <dbReference type="ARBA" id="ARBA00051198"/>
    </source>
</evidence>
<dbReference type="PANTHER" id="PTHR28004:SF2">
    <property type="entry name" value="D-SERINE DEHYDRATASE"/>
    <property type="match status" value="1"/>
</dbReference>
<comment type="function">
    <text evidence="10">Catalyzes the conversion of D-serine to pyruvate and ammonia. May play a role in D-serine detoxification.</text>
</comment>
<comment type="cofactor">
    <cofactor evidence="2">
        <name>Zn(2+)</name>
        <dbReference type="ChEBI" id="CHEBI:29105"/>
    </cofactor>
</comment>
<dbReference type="Pfam" id="PF01168">
    <property type="entry name" value="Ala_racemase_N"/>
    <property type="match status" value="1"/>
</dbReference>
<dbReference type="FunFam" id="3.20.20.10:FF:000016">
    <property type="entry name" value="D-serine dehydratase"/>
    <property type="match status" value="1"/>
</dbReference>
<dbReference type="InterPro" id="IPR029066">
    <property type="entry name" value="PLP-binding_barrel"/>
</dbReference>
<evidence type="ECO:0000256" key="4">
    <source>
        <dbReference type="ARBA" id="ARBA00022575"/>
    </source>
</evidence>
<evidence type="ECO:0000256" key="2">
    <source>
        <dbReference type="ARBA" id="ARBA00001947"/>
    </source>
</evidence>
<dbReference type="GO" id="GO:0036088">
    <property type="term" value="P:D-serine catabolic process"/>
    <property type="evidence" value="ECO:0007669"/>
    <property type="project" value="TreeGrafter"/>
</dbReference>
<organism evidence="15 16">
    <name type="scientific">Glonium stellatum</name>
    <dbReference type="NCBI Taxonomy" id="574774"/>
    <lineage>
        <taxon>Eukaryota</taxon>
        <taxon>Fungi</taxon>
        <taxon>Dikarya</taxon>
        <taxon>Ascomycota</taxon>
        <taxon>Pezizomycotina</taxon>
        <taxon>Dothideomycetes</taxon>
        <taxon>Pleosporomycetidae</taxon>
        <taxon>Gloniales</taxon>
        <taxon>Gloniaceae</taxon>
        <taxon>Glonium</taxon>
    </lineage>
</organism>
<dbReference type="Pfam" id="PF14031">
    <property type="entry name" value="D-ser_dehydrat"/>
    <property type="match status" value="1"/>
</dbReference>
<evidence type="ECO:0000256" key="12">
    <source>
        <dbReference type="ARBA" id="ARBA00069616"/>
    </source>
</evidence>
<evidence type="ECO:0000313" key="16">
    <source>
        <dbReference type="Proteomes" id="UP000250140"/>
    </source>
</evidence>
<keyword evidence="8" id="KW-0456">Lyase</keyword>
<evidence type="ECO:0000256" key="5">
    <source>
        <dbReference type="ARBA" id="ARBA00022723"/>
    </source>
</evidence>
<keyword evidence="6" id="KW-0862">Zinc</keyword>
<keyword evidence="16" id="KW-1185">Reference proteome</keyword>
<reference evidence="15 16" key="1">
    <citation type="journal article" date="2016" name="Nat. Commun.">
        <title>Ectomycorrhizal ecology is imprinted in the genome of the dominant symbiotic fungus Cenococcum geophilum.</title>
        <authorList>
            <consortium name="DOE Joint Genome Institute"/>
            <person name="Peter M."/>
            <person name="Kohler A."/>
            <person name="Ohm R.A."/>
            <person name="Kuo A."/>
            <person name="Krutzmann J."/>
            <person name="Morin E."/>
            <person name="Arend M."/>
            <person name="Barry K.W."/>
            <person name="Binder M."/>
            <person name="Choi C."/>
            <person name="Clum A."/>
            <person name="Copeland A."/>
            <person name="Grisel N."/>
            <person name="Haridas S."/>
            <person name="Kipfer T."/>
            <person name="LaButti K."/>
            <person name="Lindquist E."/>
            <person name="Lipzen A."/>
            <person name="Maire R."/>
            <person name="Meier B."/>
            <person name="Mihaltcheva S."/>
            <person name="Molinier V."/>
            <person name="Murat C."/>
            <person name="Poggeler S."/>
            <person name="Quandt C.A."/>
            <person name="Sperisen C."/>
            <person name="Tritt A."/>
            <person name="Tisserant E."/>
            <person name="Crous P.W."/>
            <person name="Henrissat B."/>
            <person name="Nehls U."/>
            <person name="Egli S."/>
            <person name="Spatafora J.W."/>
            <person name="Grigoriev I.V."/>
            <person name="Martin F.M."/>
        </authorList>
    </citation>
    <scope>NUCLEOTIDE SEQUENCE [LARGE SCALE GENOMIC DNA]</scope>
    <source>
        <strain evidence="15 16">CBS 207.34</strain>
    </source>
</reference>
<name>A0A8E2JZ61_9PEZI</name>
<evidence type="ECO:0000256" key="8">
    <source>
        <dbReference type="ARBA" id="ARBA00023239"/>
    </source>
</evidence>
<dbReference type="GO" id="GO:0046872">
    <property type="term" value="F:metal ion binding"/>
    <property type="evidence" value="ECO:0007669"/>
    <property type="project" value="UniProtKB-KW"/>
</dbReference>
<dbReference type="AlphaFoldDB" id="A0A8E2JZ61"/>
<evidence type="ECO:0000256" key="7">
    <source>
        <dbReference type="ARBA" id="ARBA00022898"/>
    </source>
</evidence>
<evidence type="ECO:0000256" key="3">
    <source>
        <dbReference type="ARBA" id="ARBA00005323"/>
    </source>
</evidence>
<dbReference type="SUPFAM" id="SSF51419">
    <property type="entry name" value="PLP-binding barrel"/>
    <property type="match status" value="1"/>
</dbReference>
<dbReference type="PANTHER" id="PTHR28004">
    <property type="entry name" value="ZGC:162816-RELATED"/>
    <property type="match status" value="1"/>
</dbReference>
<dbReference type="EC" id="4.3.1.18" evidence="11"/>